<dbReference type="InterPro" id="IPR036397">
    <property type="entry name" value="RNaseH_sf"/>
</dbReference>
<accession>A0A401XI23</accession>
<dbReference type="EMBL" id="BHZE01000001">
    <property type="protein sequence ID" value="GCD76669.1"/>
    <property type="molecule type" value="Genomic_DNA"/>
</dbReference>
<dbReference type="Gene3D" id="3.30.420.10">
    <property type="entry name" value="Ribonuclease H-like superfamily/Ribonuclease H"/>
    <property type="match status" value="1"/>
</dbReference>
<keyword evidence="2" id="KW-1185">Reference proteome</keyword>
<proteinExistence type="predicted"/>
<protein>
    <recommendedName>
        <fullName evidence="3">Integrase catalytic domain-containing protein</fullName>
    </recommendedName>
</protein>
<dbReference type="Proteomes" id="UP000286715">
    <property type="component" value="Unassembled WGS sequence"/>
</dbReference>
<evidence type="ECO:0000313" key="2">
    <source>
        <dbReference type="Proteomes" id="UP000286715"/>
    </source>
</evidence>
<organism evidence="1 2">
    <name type="scientific">Thermaurantimonas aggregans</name>
    <dbReference type="NCBI Taxonomy" id="2173829"/>
    <lineage>
        <taxon>Bacteria</taxon>
        <taxon>Pseudomonadati</taxon>
        <taxon>Bacteroidota</taxon>
        <taxon>Flavobacteriia</taxon>
        <taxon>Flavobacteriales</taxon>
        <taxon>Schleiferiaceae</taxon>
        <taxon>Thermaurantimonas</taxon>
    </lineage>
</organism>
<evidence type="ECO:0000313" key="1">
    <source>
        <dbReference type="EMBL" id="GCD76669.1"/>
    </source>
</evidence>
<gene>
    <name evidence="1" type="ORF">JCM31826_01510</name>
</gene>
<sequence>MVKDTNKKTLILLDSLPERYQLKIREKISALKSEHMNSLQNTDAGYEQLVDAAVVMTAEHLRINAGYITNELEEYIIKNYPRYTTYYVENHSLGRHRIIGYAKLCALSEFVHARFKRIQNIARSEREAKRYKRSLVANLAEAIELMPREFFSIKMPTGRRLIDWLYQLEERQGEDINYIKPKRSNNKNRNKLTDEQKRVIQALYADPIAISIADIYRKLLEIGKKNRWWLKDGEYTPPTYQTVYMYLQSVKNSLKIERHGLVYHKNTMVPEVQRSYPTRKNAIWGIDGTAQNEYVRHNGKVRQYAHIVSVYDYASFRLLDVQVTLGANERAEVLIRCLKNAIKECGYKPLYLQLDRGPGYNGVKQWCDAHDIRVLPTQVGLARAKVVELLIGLKNRLIDKYSGAWSGSNRTAQADGSQPGEKYLEAAKRRARDFAIASERLRTEVMEQWNHYVIESREGKPCGKTPTELWNELESETAKLSYADLAEYGTTHHVQLTTKGVTVSSRGVEYTYFPPVETEEQRSKAAKIFEQIPLQSGKLSRVRVQVLDYGKPAVVYKDNTFLGIWPLKERISMMPGDSKLNNYLLLQKEIAKNALKKVSELREELNSNPTLNALKSQAMTGRKRIAPLLDKSELFLYEMAEKSDETDAILLDQMQTELQYEEREYVHPVTGEIKKVRIPIQNKHDL</sequence>
<comment type="caution">
    <text evidence="1">The sequence shown here is derived from an EMBL/GenBank/DDBJ whole genome shotgun (WGS) entry which is preliminary data.</text>
</comment>
<dbReference type="SUPFAM" id="SSF53098">
    <property type="entry name" value="Ribonuclease H-like"/>
    <property type="match status" value="1"/>
</dbReference>
<dbReference type="GO" id="GO:0003676">
    <property type="term" value="F:nucleic acid binding"/>
    <property type="evidence" value="ECO:0007669"/>
    <property type="project" value="InterPro"/>
</dbReference>
<dbReference type="InterPro" id="IPR012337">
    <property type="entry name" value="RNaseH-like_sf"/>
</dbReference>
<evidence type="ECO:0008006" key="3">
    <source>
        <dbReference type="Google" id="ProtNLM"/>
    </source>
</evidence>
<dbReference type="AlphaFoldDB" id="A0A401XI23"/>
<name>A0A401XI23_9FLAO</name>
<reference evidence="1 2" key="1">
    <citation type="submission" date="2018-11" db="EMBL/GenBank/DDBJ databases">
        <title>Schleiferia aggregans sp. nov., a moderately thermophilic heterotrophic bacterium isolated from microbial mats at a terrestrial hot spring.</title>
        <authorList>
            <person name="Iino T."/>
            <person name="Ohkuma M."/>
            <person name="Haruta S."/>
        </authorList>
    </citation>
    <scope>NUCLEOTIDE SEQUENCE [LARGE SCALE GENOMIC DNA]</scope>
    <source>
        <strain evidence="1 2">LA</strain>
    </source>
</reference>